<protein>
    <submittedName>
        <fullName evidence="2">Uncharacterized protein LOC111022510</fullName>
    </submittedName>
</protein>
<reference evidence="2" key="1">
    <citation type="submission" date="2025-08" db="UniProtKB">
        <authorList>
            <consortium name="RefSeq"/>
        </authorList>
    </citation>
    <scope>IDENTIFICATION</scope>
    <source>
        <strain evidence="2">OHB3-1</strain>
    </source>
</reference>
<evidence type="ECO:0000313" key="2">
    <source>
        <dbReference type="RefSeq" id="XP_022155368.1"/>
    </source>
</evidence>
<dbReference type="PANTHER" id="PTHR38390:SF2">
    <property type="entry name" value="OS01G0103900 PROTEIN"/>
    <property type="match status" value="1"/>
</dbReference>
<evidence type="ECO:0000313" key="1">
    <source>
        <dbReference type="Proteomes" id="UP000504603"/>
    </source>
</evidence>
<proteinExistence type="predicted"/>
<dbReference type="OrthoDB" id="1906673at2759"/>
<dbReference type="RefSeq" id="XP_022155368.1">
    <property type="nucleotide sequence ID" value="XM_022299676.1"/>
</dbReference>
<keyword evidence="1" id="KW-1185">Reference proteome</keyword>
<dbReference type="PANTHER" id="PTHR38390">
    <property type="entry name" value="OS01G0103900 PROTEIN"/>
    <property type="match status" value="1"/>
</dbReference>
<dbReference type="GeneID" id="111022510"/>
<sequence length="608" mass="67409">MALLCFLLDLRTLPPPILIDVSNSLLQLANLYAMSSSSSARIGLCYVLKTGSSVPDDARLEVACSPAGRGSFSLRDFHRAVQNLPTDAFIPELNESEILCCQDVKLSAVLSDRVLYSWGDEDVMRKVIVITGFAHYDLDSHMRRTLMEGPNNKRVSVEFAMFQQKSRHLNGNEEDSADGPMRRISDIVGCSLKYYLPDVRVFQSLVRQWLQDLKDDTKEPLLACFDFKGNLIYSTNQITCNLYMPVNQMIDGFSPCQTCRCHGMPLEVYGRKGIKEPSCAVTGHILETCNVIENSTKVGEKTILVLPSTQCLTKPQQSSSPIKFDIVQRTNLGTLCESIIMGASYVVVPSSLSELESASAGPDQFDLNALAFQGLCGALHSLDQGLVCLSNWNMETLKECTFPSYYILQPSHSGSMFLRRLAGSEEVLYVPDIKTLITDPVNNEIQSSILVSLEKVELKDYNPLMHERGLHQKLNVLVKESLEFSSLTPTAKEATSGSESSGPDCGVAETWELLVSHEFPETCPVYVSKDKLDGLCVSVPEGNRQLGVKTSRILERLEVPRKRTKATSPNTLSIDLVDSNALMKPLTVTGTQTQLMKPNFNKLKRKRP</sequence>
<gene>
    <name evidence="2" type="primary">LOC111022510</name>
</gene>
<dbReference type="Proteomes" id="UP000504603">
    <property type="component" value="Unplaced"/>
</dbReference>
<name>A0A6J1DMS2_MOMCH</name>
<dbReference type="AlphaFoldDB" id="A0A6J1DMS2"/>
<dbReference type="KEGG" id="mcha:111022510"/>
<organism evidence="1 2">
    <name type="scientific">Momordica charantia</name>
    <name type="common">Bitter gourd</name>
    <name type="synonym">Balsam pear</name>
    <dbReference type="NCBI Taxonomy" id="3673"/>
    <lineage>
        <taxon>Eukaryota</taxon>
        <taxon>Viridiplantae</taxon>
        <taxon>Streptophyta</taxon>
        <taxon>Embryophyta</taxon>
        <taxon>Tracheophyta</taxon>
        <taxon>Spermatophyta</taxon>
        <taxon>Magnoliopsida</taxon>
        <taxon>eudicotyledons</taxon>
        <taxon>Gunneridae</taxon>
        <taxon>Pentapetalae</taxon>
        <taxon>rosids</taxon>
        <taxon>fabids</taxon>
        <taxon>Cucurbitales</taxon>
        <taxon>Cucurbitaceae</taxon>
        <taxon>Momordiceae</taxon>
        <taxon>Momordica</taxon>
    </lineage>
</organism>
<accession>A0A6J1DMS2</accession>